<sequence>MIQCIIAAQNNLIKNLSLNMQKTLQKYKLSKKFKAPFLNLVLAVAMLSSTSAFAENPLVTQAKELQTGSEKIGIDHQKAIALLKKASDEGDAEAMYLLSQYYLSTNDFRYLPANYKINRDLLLKSAKLGNWDAISQLMTEERVTQAFSIPAQMKKEMNALKPVIARGIKNKDPKAFIAMADTLDEPSNYRGFSAEQCQWLYRGYRLGDIWDAGYRLKSCDDDDLKKMKAPSSQEFSQIYDNNVRKEIQNYKQITQPTLKQKMAVLDRIGWNLTEEFTDFPTKIEKEIKDFYIQQGQRGYSDAYIHLVKDDYDFKVKKPWYGKAAQLNNPIALTELGYAYLYPEDEKQKPNTKLGIQYLEKAIQLNDAEAMNYLAVWYTDQSDKQQDQDKAKQLYLHAAQLGSVDAMQNLARVLDAPESYKWASIAFQHGGKDDDILPMAYQAYAEGIGVEKDAKIAAEVQQRIDRIENNSQAMKEAWGLGEE</sequence>
<evidence type="ECO:0000313" key="3">
    <source>
        <dbReference type="Proteomes" id="UP000245977"/>
    </source>
</evidence>
<dbReference type="EMBL" id="CP029397">
    <property type="protein sequence ID" value="AWL28105.1"/>
    <property type="molecule type" value="Genomic_DNA"/>
</dbReference>
<feature type="coiled-coil region" evidence="1">
    <location>
        <begin position="449"/>
        <end position="476"/>
    </location>
</feature>
<dbReference type="STRING" id="1871111.GCA_001704615_00402"/>
<dbReference type="Gene3D" id="1.25.40.10">
    <property type="entry name" value="Tetratricopeptide repeat domain"/>
    <property type="match status" value="2"/>
</dbReference>
<gene>
    <name evidence="2" type="ORF">DJ533_05655</name>
</gene>
<accession>A0A2S2FBC3</accession>
<dbReference type="Proteomes" id="UP000245977">
    <property type="component" value="Chromosome"/>
</dbReference>
<dbReference type="InterPro" id="IPR050767">
    <property type="entry name" value="Sel1_AlgK"/>
</dbReference>
<dbReference type="OrthoDB" id="6667665at2"/>
<evidence type="ECO:0000256" key="1">
    <source>
        <dbReference type="SAM" id="Coils"/>
    </source>
</evidence>
<dbReference type="AlphaFoldDB" id="A0A2S2FBC3"/>
<proteinExistence type="predicted"/>
<dbReference type="InterPro" id="IPR006597">
    <property type="entry name" value="Sel1-like"/>
</dbReference>
<dbReference type="Pfam" id="PF08238">
    <property type="entry name" value="Sel1"/>
    <property type="match status" value="5"/>
</dbReference>
<keyword evidence="3" id="KW-1185">Reference proteome</keyword>
<dbReference type="KEGG" id="adv:DJ533_05655"/>
<keyword evidence="1" id="KW-0175">Coiled coil</keyword>
<dbReference type="PANTHER" id="PTHR11102">
    <property type="entry name" value="SEL-1-LIKE PROTEIN"/>
    <property type="match status" value="1"/>
</dbReference>
<organism evidence="2 3">
    <name type="scientific">Acinetobacter defluvii</name>
    <dbReference type="NCBI Taxonomy" id="1871111"/>
    <lineage>
        <taxon>Bacteria</taxon>
        <taxon>Pseudomonadati</taxon>
        <taxon>Pseudomonadota</taxon>
        <taxon>Gammaproteobacteria</taxon>
        <taxon>Moraxellales</taxon>
        <taxon>Moraxellaceae</taxon>
        <taxon>Acinetobacter</taxon>
    </lineage>
</organism>
<protein>
    <submittedName>
        <fullName evidence="2">Sel1 repeat family protein</fullName>
    </submittedName>
</protein>
<dbReference type="SMART" id="SM00671">
    <property type="entry name" value="SEL1"/>
    <property type="match status" value="3"/>
</dbReference>
<dbReference type="PANTHER" id="PTHR11102:SF160">
    <property type="entry name" value="ERAD-ASSOCIATED E3 UBIQUITIN-PROTEIN LIGASE COMPONENT HRD3"/>
    <property type="match status" value="1"/>
</dbReference>
<name>A0A2S2FBC3_9GAMM</name>
<reference evidence="2" key="1">
    <citation type="submission" date="2019-08" db="EMBL/GenBank/DDBJ databases">
        <title>The complete genome of Acinetobacter defluvii strain WCHAD010030.</title>
        <authorList>
            <person name="Hu Y."/>
            <person name="Qin J."/>
            <person name="Feng Y."/>
            <person name="Zong Z."/>
        </authorList>
    </citation>
    <scope>NUCLEOTIDE SEQUENCE</scope>
    <source>
        <strain evidence="2">WCHA30</strain>
    </source>
</reference>
<dbReference type="SUPFAM" id="SSF81901">
    <property type="entry name" value="HCP-like"/>
    <property type="match status" value="2"/>
</dbReference>
<evidence type="ECO:0000313" key="2">
    <source>
        <dbReference type="EMBL" id="AWL28105.1"/>
    </source>
</evidence>
<dbReference type="InterPro" id="IPR011990">
    <property type="entry name" value="TPR-like_helical_dom_sf"/>
</dbReference>